<evidence type="ECO:0000256" key="1">
    <source>
        <dbReference type="SAM" id="Phobius"/>
    </source>
</evidence>
<keyword evidence="1" id="KW-0472">Membrane</keyword>
<accession>A0AAE8XS87</accession>
<sequence length="41" mass="4548">MIPELANTPPLVAWLLGFFMALALKRGRIAAILDRLLPTEN</sequence>
<keyword evidence="3" id="KW-1185">Reference proteome</keyword>
<evidence type="ECO:0000313" key="2">
    <source>
        <dbReference type="EMBL" id="UBF19620.1"/>
    </source>
</evidence>
<keyword evidence="1" id="KW-0812">Transmembrane</keyword>
<dbReference type="EMBL" id="MZ334496">
    <property type="protein sequence ID" value="UBF19620.1"/>
    <property type="molecule type" value="Genomic_DNA"/>
</dbReference>
<protein>
    <submittedName>
        <fullName evidence="2">Uncharacterized protein</fullName>
    </submittedName>
</protein>
<dbReference type="Proteomes" id="UP000827922">
    <property type="component" value="Segment"/>
</dbReference>
<proteinExistence type="predicted"/>
<reference evidence="2 3" key="1">
    <citation type="submission" date="2021-05" db="EMBL/GenBank/DDBJ databases">
        <title>Diversity, taxonomy and evolution of archaeal viruses of the class Caudoviricetes.</title>
        <authorList>
            <person name="Liu Y."/>
            <person name="Demina T.A."/>
            <person name="Roux S."/>
            <person name="Aiewsakun P."/>
            <person name="Kazlauskas D."/>
            <person name="Simmonds P."/>
            <person name="Prangishvili D."/>
            <person name="Oksanen H.M."/>
            <person name="Krupovic M."/>
        </authorList>
    </citation>
    <scope>NUCLEOTIDE SEQUENCE [LARGE SCALE GENOMIC DNA]</scope>
    <source>
        <strain evidence="2">HRTV-10/43</strain>
    </source>
</reference>
<gene>
    <name evidence="2" type="ORF">HRTV-10_gp36</name>
</gene>
<name>A0AAE8XS87_9CAUD</name>
<evidence type="ECO:0000313" key="3">
    <source>
        <dbReference type="Proteomes" id="UP000827922"/>
    </source>
</evidence>
<organism evidence="2 3">
    <name type="scientific">Halorubrum tailed virus 10</name>
    <dbReference type="NCBI Taxonomy" id="2877991"/>
    <lineage>
        <taxon>Viruses</taxon>
        <taxon>Duplodnaviria</taxon>
        <taxon>Heunggongvirae</taxon>
        <taxon>Uroviricota</taxon>
        <taxon>Caudoviricetes</taxon>
        <taxon>Thumleimavirales</taxon>
        <taxon>Hafunaviridae</taxon>
        <taxon>Haloferacalesvirus</taxon>
        <taxon>Haloferacalesvirus eilatense</taxon>
        <taxon>Haloferacalesvirus HRTV10</taxon>
    </lineage>
</organism>
<keyword evidence="1" id="KW-1133">Transmembrane helix</keyword>
<feature type="transmembrane region" description="Helical" evidence="1">
    <location>
        <begin position="6"/>
        <end position="24"/>
    </location>
</feature>